<keyword evidence="6 10" id="KW-1278">Translocase</keyword>
<evidence type="ECO:0000256" key="9">
    <source>
        <dbReference type="ARBA" id="ARBA00047816"/>
    </source>
</evidence>
<evidence type="ECO:0000256" key="1">
    <source>
        <dbReference type="ARBA" id="ARBA00002536"/>
    </source>
</evidence>
<comment type="similarity">
    <text evidence="3 10">Belongs to the cytochrome c oxidase bacterial subunit CtaF family.</text>
</comment>
<dbReference type="AlphaFoldDB" id="A0A078MTP9"/>
<organism evidence="12">
    <name type="scientific">Arthrobacter saudimassiliensis</name>
    <dbReference type="NCBI Taxonomy" id="1461584"/>
    <lineage>
        <taxon>Bacteria</taxon>
        <taxon>Bacillati</taxon>
        <taxon>Actinomycetota</taxon>
        <taxon>Actinomycetes</taxon>
        <taxon>Micrococcales</taxon>
        <taxon>Micrococcaceae</taxon>
        <taxon>Arthrobacter</taxon>
    </lineage>
</organism>
<feature type="transmembrane region" description="Helical" evidence="11">
    <location>
        <begin position="105"/>
        <end position="124"/>
    </location>
</feature>
<dbReference type="PATRIC" id="fig|1461584.3.peg.1487"/>
<evidence type="ECO:0000256" key="7">
    <source>
        <dbReference type="ARBA" id="ARBA00022989"/>
    </source>
</evidence>
<sequence>MKVETKLFMYMAPFFAVVGVVYGWLVEWTEPVGYLALFLTAGMSLMVGFYFGFTGRRIGPRPEDRLDGEIHEGSGEQGFFSPWSWWPLVLATACAGAFLGLAVGWWVLFISVGLAVVALIGWVYEYSRGAHAH</sequence>
<proteinExistence type="inferred from homology"/>
<reference evidence="12" key="1">
    <citation type="submission" date="2014-07" db="EMBL/GenBank/DDBJ databases">
        <authorList>
            <person name="Urmite Genomes Urmite Genomes"/>
        </authorList>
    </citation>
    <scope>NUCLEOTIDE SEQUENCE</scope>
    <source>
        <strain evidence="12">11W110_air</strain>
    </source>
</reference>
<dbReference type="PIRSF" id="PIRSF017385">
    <property type="entry name" value="CtaF"/>
    <property type="match status" value="1"/>
</dbReference>
<evidence type="ECO:0000256" key="2">
    <source>
        <dbReference type="ARBA" id="ARBA00004651"/>
    </source>
</evidence>
<evidence type="ECO:0000256" key="4">
    <source>
        <dbReference type="ARBA" id="ARBA00022475"/>
    </source>
</evidence>
<keyword evidence="5 11" id="KW-0812">Transmembrane</keyword>
<keyword evidence="4 10" id="KW-1003">Cell membrane</keyword>
<dbReference type="GO" id="GO:0005886">
    <property type="term" value="C:plasma membrane"/>
    <property type="evidence" value="ECO:0007669"/>
    <property type="project" value="UniProtKB-SubCell"/>
</dbReference>
<dbReference type="EC" id="7.1.1.9" evidence="10"/>
<dbReference type="Pfam" id="PF12270">
    <property type="entry name" value="Cyt_c_ox_IV"/>
    <property type="match status" value="1"/>
</dbReference>
<evidence type="ECO:0000256" key="8">
    <source>
        <dbReference type="ARBA" id="ARBA00023136"/>
    </source>
</evidence>
<keyword evidence="8 10" id="KW-0472">Membrane</keyword>
<dbReference type="GO" id="GO:0022900">
    <property type="term" value="P:electron transport chain"/>
    <property type="evidence" value="ECO:0007669"/>
    <property type="project" value="InterPro"/>
</dbReference>
<feature type="transmembrane region" description="Helical" evidence="11">
    <location>
        <begin position="32"/>
        <end position="53"/>
    </location>
</feature>
<keyword evidence="7 11" id="KW-1133">Transmembrane helix</keyword>
<comment type="subcellular location">
    <subcellularLocation>
        <location evidence="2">Cell membrane</location>
        <topology evidence="2">Multi-pass membrane protein</topology>
    </subcellularLocation>
</comment>
<comment type="function">
    <text evidence="1 10">Part of cytochrome c oxidase, its function is unknown.</text>
</comment>
<evidence type="ECO:0000256" key="3">
    <source>
        <dbReference type="ARBA" id="ARBA00006870"/>
    </source>
</evidence>
<accession>A0A078MTP9</accession>
<dbReference type="InterPro" id="IPR021050">
    <property type="entry name" value="Cyt_c_oxidase_su4_actinobac"/>
</dbReference>
<dbReference type="GO" id="GO:0004129">
    <property type="term" value="F:cytochrome-c oxidase activity"/>
    <property type="evidence" value="ECO:0007669"/>
    <property type="project" value="UniProtKB-EC"/>
</dbReference>
<gene>
    <name evidence="12" type="primary">ctaF</name>
    <name evidence="12" type="ORF">BN1051_01499</name>
</gene>
<feature type="transmembrane region" description="Helical" evidence="11">
    <location>
        <begin position="7"/>
        <end position="26"/>
    </location>
</feature>
<dbReference type="EMBL" id="LN483070">
    <property type="protein sequence ID" value="CEA08161.1"/>
    <property type="molecule type" value="Genomic_DNA"/>
</dbReference>
<evidence type="ECO:0000313" key="12">
    <source>
        <dbReference type="EMBL" id="CEA08161.1"/>
    </source>
</evidence>
<evidence type="ECO:0000256" key="10">
    <source>
        <dbReference type="PIRNR" id="PIRNR017385"/>
    </source>
</evidence>
<comment type="subunit">
    <text evidence="10">Associates with subunits I, II and III to form cytochrome c oxidase.</text>
</comment>
<comment type="catalytic activity">
    <reaction evidence="9 10">
        <text>4 Fe(II)-[cytochrome c] + O2 + 8 H(+)(in) = 4 Fe(III)-[cytochrome c] + 2 H2O + 4 H(+)(out)</text>
        <dbReference type="Rhea" id="RHEA:11436"/>
        <dbReference type="Rhea" id="RHEA-COMP:10350"/>
        <dbReference type="Rhea" id="RHEA-COMP:14399"/>
        <dbReference type="ChEBI" id="CHEBI:15377"/>
        <dbReference type="ChEBI" id="CHEBI:15378"/>
        <dbReference type="ChEBI" id="CHEBI:15379"/>
        <dbReference type="ChEBI" id="CHEBI:29033"/>
        <dbReference type="ChEBI" id="CHEBI:29034"/>
        <dbReference type="EC" id="7.1.1.9"/>
    </reaction>
</comment>
<evidence type="ECO:0000256" key="5">
    <source>
        <dbReference type="ARBA" id="ARBA00022692"/>
    </source>
</evidence>
<evidence type="ECO:0000256" key="6">
    <source>
        <dbReference type="ARBA" id="ARBA00022967"/>
    </source>
</evidence>
<name>A0A078MTP9_9MICC</name>
<evidence type="ECO:0000256" key="11">
    <source>
        <dbReference type="SAM" id="Phobius"/>
    </source>
</evidence>
<protein>
    <recommendedName>
        <fullName evidence="10">Cytochrome c oxidase polypeptide 4</fullName>
        <ecNumber evidence="10">7.1.1.9</ecNumber>
    </recommendedName>
    <alternativeName>
        <fullName evidence="10">Cytochrome aa3 subunit 4</fullName>
    </alternativeName>
    <alternativeName>
        <fullName evidence="10">Cytochrome c oxidase polypeptide IV</fullName>
    </alternativeName>
</protein>